<dbReference type="SUPFAM" id="SSF50129">
    <property type="entry name" value="GroES-like"/>
    <property type="match status" value="1"/>
</dbReference>
<name>A0ABR4CNU9_9HELO</name>
<comment type="caution">
    <text evidence="7">The sequence shown here is derived from an EMBL/GenBank/DDBJ whole genome shotgun (WGS) entry which is preliminary data.</text>
</comment>
<proteinExistence type="inferred from homology"/>
<dbReference type="Pfam" id="PF08240">
    <property type="entry name" value="ADH_N"/>
    <property type="match status" value="1"/>
</dbReference>
<evidence type="ECO:0000313" key="7">
    <source>
        <dbReference type="EMBL" id="KAL2071580.1"/>
    </source>
</evidence>
<dbReference type="InterPro" id="IPR047109">
    <property type="entry name" value="CAD-like"/>
</dbReference>
<comment type="similarity">
    <text evidence="5">Belongs to the zinc-containing alcohol dehydrogenase family.</text>
</comment>
<dbReference type="InterPro" id="IPR013154">
    <property type="entry name" value="ADH-like_N"/>
</dbReference>
<dbReference type="InterPro" id="IPR020843">
    <property type="entry name" value="ER"/>
</dbReference>
<gene>
    <name evidence="7" type="ORF">VTL71DRAFT_12815</name>
</gene>
<evidence type="ECO:0000256" key="3">
    <source>
        <dbReference type="ARBA" id="ARBA00022833"/>
    </source>
</evidence>
<dbReference type="InterPro" id="IPR036291">
    <property type="entry name" value="NAD(P)-bd_dom_sf"/>
</dbReference>
<dbReference type="Proteomes" id="UP001595075">
    <property type="component" value="Unassembled WGS sequence"/>
</dbReference>
<dbReference type="EMBL" id="JAZHXI010000005">
    <property type="protein sequence ID" value="KAL2071580.1"/>
    <property type="molecule type" value="Genomic_DNA"/>
</dbReference>
<evidence type="ECO:0000256" key="4">
    <source>
        <dbReference type="ARBA" id="ARBA00023002"/>
    </source>
</evidence>
<dbReference type="InterPro" id="IPR013149">
    <property type="entry name" value="ADH-like_C"/>
</dbReference>
<evidence type="ECO:0000256" key="5">
    <source>
        <dbReference type="RuleBase" id="RU361277"/>
    </source>
</evidence>
<evidence type="ECO:0000256" key="1">
    <source>
        <dbReference type="ARBA" id="ARBA00001947"/>
    </source>
</evidence>
<dbReference type="InterPro" id="IPR029752">
    <property type="entry name" value="D-isomer_DH_CS1"/>
</dbReference>
<reference evidence="7 8" key="1">
    <citation type="journal article" date="2024" name="Commun. Biol.">
        <title>Comparative genomic analysis of thermophilic fungi reveals convergent evolutionary adaptations and gene losses.</title>
        <authorList>
            <person name="Steindorff A.S."/>
            <person name="Aguilar-Pontes M.V."/>
            <person name="Robinson A.J."/>
            <person name="Andreopoulos B."/>
            <person name="LaButti K."/>
            <person name="Kuo A."/>
            <person name="Mondo S."/>
            <person name="Riley R."/>
            <person name="Otillar R."/>
            <person name="Haridas S."/>
            <person name="Lipzen A."/>
            <person name="Grimwood J."/>
            <person name="Schmutz J."/>
            <person name="Clum A."/>
            <person name="Reid I.D."/>
            <person name="Moisan M.C."/>
            <person name="Butler G."/>
            <person name="Nguyen T.T.M."/>
            <person name="Dewar K."/>
            <person name="Conant G."/>
            <person name="Drula E."/>
            <person name="Henrissat B."/>
            <person name="Hansel C."/>
            <person name="Singer S."/>
            <person name="Hutchinson M.I."/>
            <person name="de Vries R.P."/>
            <person name="Natvig D.O."/>
            <person name="Powell A.J."/>
            <person name="Tsang A."/>
            <person name="Grigoriev I.V."/>
        </authorList>
    </citation>
    <scope>NUCLEOTIDE SEQUENCE [LARGE SCALE GENOMIC DNA]</scope>
    <source>
        <strain evidence="7 8">CBS 494.80</strain>
    </source>
</reference>
<keyword evidence="4" id="KW-0560">Oxidoreductase</keyword>
<dbReference type="SMART" id="SM00829">
    <property type="entry name" value="PKS_ER"/>
    <property type="match status" value="1"/>
</dbReference>
<dbReference type="Gene3D" id="3.40.50.720">
    <property type="entry name" value="NAD(P)-binding Rossmann-like Domain"/>
    <property type="match status" value="1"/>
</dbReference>
<dbReference type="SUPFAM" id="SSF51735">
    <property type="entry name" value="NAD(P)-binding Rossmann-fold domains"/>
    <property type="match status" value="1"/>
</dbReference>
<dbReference type="PROSITE" id="PS00065">
    <property type="entry name" value="D_2_HYDROXYACID_DH_1"/>
    <property type="match status" value="1"/>
</dbReference>
<organism evidence="7 8">
    <name type="scientific">Oculimacula yallundae</name>
    <dbReference type="NCBI Taxonomy" id="86028"/>
    <lineage>
        <taxon>Eukaryota</taxon>
        <taxon>Fungi</taxon>
        <taxon>Dikarya</taxon>
        <taxon>Ascomycota</taxon>
        <taxon>Pezizomycotina</taxon>
        <taxon>Leotiomycetes</taxon>
        <taxon>Helotiales</taxon>
        <taxon>Ploettnerulaceae</taxon>
        <taxon>Oculimacula</taxon>
    </lineage>
</organism>
<dbReference type="CDD" id="cd05283">
    <property type="entry name" value="CAD1"/>
    <property type="match status" value="1"/>
</dbReference>
<protein>
    <recommendedName>
        <fullName evidence="6">Enoyl reductase (ER) domain-containing protein</fullName>
    </recommendedName>
</protein>
<keyword evidence="8" id="KW-1185">Reference proteome</keyword>
<keyword evidence="3 5" id="KW-0862">Zinc</keyword>
<keyword evidence="2 5" id="KW-0479">Metal-binding</keyword>
<comment type="cofactor">
    <cofactor evidence="1 5">
        <name>Zn(2+)</name>
        <dbReference type="ChEBI" id="CHEBI:29105"/>
    </cofactor>
</comment>
<evidence type="ECO:0000313" key="8">
    <source>
        <dbReference type="Proteomes" id="UP001595075"/>
    </source>
</evidence>
<dbReference type="InterPro" id="IPR011032">
    <property type="entry name" value="GroES-like_sf"/>
</dbReference>
<dbReference type="Pfam" id="PF00107">
    <property type="entry name" value="ADH_zinc_N"/>
    <property type="match status" value="1"/>
</dbReference>
<evidence type="ECO:0000259" key="6">
    <source>
        <dbReference type="SMART" id="SM00829"/>
    </source>
</evidence>
<feature type="domain" description="Enoyl reductase (ER)" evidence="6">
    <location>
        <begin position="12"/>
        <end position="330"/>
    </location>
</feature>
<accession>A0ABR4CNU9</accession>
<dbReference type="Gene3D" id="3.90.180.10">
    <property type="entry name" value="Medium-chain alcohol dehydrogenases, catalytic domain"/>
    <property type="match status" value="1"/>
</dbReference>
<dbReference type="InterPro" id="IPR002328">
    <property type="entry name" value="ADH_Zn_CS"/>
</dbReference>
<evidence type="ECO:0000256" key="2">
    <source>
        <dbReference type="ARBA" id="ARBA00022723"/>
    </source>
</evidence>
<dbReference type="PANTHER" id="PTHR42683">
    <property type="entry name" value="ALDEHYDE REDUCTASE"/>
    <property type="match status" value="1"/>
</dbReference>
<sequence length="333" mass="36520">MVKMVEFTVFKGSKEGKIVQGTTKKDIKADEVLIRVTHSGLCGTDEHFKNMDMVLGHEGAGVVEETGASVTTYKKGDSVGWGYQHDSCNHCKQCLTGHETLCPERAMYGYNDHDQGSLAYYSIWKADYIFKIPDSIPREFAAPLQCGGATVYNALRSHGTKSTDRVGIIGIGGLGHLAIQFASKMGCQVTVFSSTDSKRDEAMRLGASEFIVTKGVKELQVSGKIDHLLICSSMQPDWKQFLPIMAPGGTLYPLTVSADDLTIPYMPLLESELSIQGSLVAARAVHNEMLAFAAQHHIRPVIEKFPMTVEGIEQCMKHLEDGKMRYRGVLVAP</sequence>
<dbReference type="PROSITE" id="PS00059">
    <property type="entry name" value="ADH_ZINC"/>
    <property type="match status" value="1"/>
</dbReference>